<dbReference type="EMBL" id="CP040449">
    <property type="protein sequence ID" value="QFI53318.1"/>
    <property type="molecule type" value="Genomic_DNA"/>
</dbReference>
<dbReference type="GO" id="GO:0005524">
    <property type="term" value="F:ATP binding"/>
    <property type="evidence" value="ECO:0007669"/>
    <property type="project" value="UniProtKB-UniRule"/>
</dbReference>
<keyword evidence="4 13" id="KW-0312">Gluconeogenesis</keyword>
<evidence type="ECO:0000256" key="8">
    <source>
        <dbReference type="ARBA" id="ARBA00022793"/>
    </source>
</evidence>
<evidence type="ECO:0000256" key="9">
    <source>
        <dbReference type="ARBA" id="ARBA00022840"/>
    </source>
</evidence>
<dbReference type="NCBIfam" id="TIGR00224">
    <property type="entry name" value="pckA"/>
    <property type="match status" value="1"/>
</dbReference>
<dbReference type="InterPro" id="IPR008210">
    <property type="entry name" value="PEP_carboxykinase_N"/>
</dbReference>
<comment type="similarity">
    <text evidence="2 13">Belongs to the phosphoenolpyruvate carboxykinase (ATP) family.</text>
</comment>
<reference evidence="14 15" key="1">
    <citation type="submission" date="2019-05" db="EMBL/GenBank/DDBJ databases">
        <title>OXA-830, a novel chromosomally encoded expanded-spectrum class D beta-lactamase in Aeromonas simiae.</title>
        <authorList>
            <person name="Zhou W."/>
            <person name="Chen Q."/>
        </authorList>
    </citation>
    <scope>NUCLEOTIDE SEQUENCE [LARGE SCALE GENOMIC DNA]</scope>
    <source>
        <strain evidence="14 15">A6</strain>
    </source>
</reference>
<dbReference type="NCBIfam" id="NF006820">
    <property type="entry name" value="PRK09344.1-2"/>
    <property type="match status" value="1"/>
</dbReference>
<dbReference type="RefSeq" id="WP_193002941.1">
    <property type="nucleotide sequence ID" value="NZ_CP040449.1"/>
</dbReference>
<dbReference type="Gene3D" id="2.170.8.10">
    <property type="entry name" value="Phosphoenolpyruvate Carboxykinase, domain 2"/>
    <property type="match status" value="1"/>
</dbReference>
<comment type="subunit">
    <text evidence="13">Monomer.</text>
</comment>
<dbReference type="SUPFAM" id="SSF68923">
    <property type="entry name" value="PEP carboxykinase N-terminal domain"/>
    <property type="match status" value="1"/>
</dbReference>
<feature type="binding site" evidence="13">
    <location>
        <position position="215"/>
    </location>
    <ligand>
        <name>ATP</name>
        <dbReference type="ChEBI" id="CHEBI:30616"/>
    </ligand>
</feature>
<keyword evidence="10 13" id="KW-0464">Manganese</keyword>
<dbReference type="AlphaFoldDB" id="A0A5J6WTX3"/>
<dbReference type="PROSITE" id="PS00532">
    <property type="entry name" value="PEPCK_ATP"/>
    <property type="match status" value="1"/>
</dbReference>
<dbReference type="Pfam" id="PF01293">
    <property type="entry name" value="PEPCK_ATP"/>
    <property type="match status" value="1"/>
</dbReference>
<feature type="binding site" evidence="13">
    <location>
        <position position="234"/>
    </location>
    <ligand>
        <name>Mn(2+)</name>
        <dbReference type="ChEBI" id="CHEBI:29035"/>
    </ligand>
</feature>
<evidence type="ECO:0000256" key="5">
    <source>
        <dbReference type="ARBA" id="ARBA00022490"/>
    </source>
</evidence>
<dbReference type="SUPFAM" id="SSF53795">
    <property type="entry name" value="PEP carboxykinase-like"/>
    <property type="match status" value="1"/>
</dbReference>
<proteinExistence type="inferred from homology"/>
<sequence length="542" mass="59847">MTIVAESTTLAQKLGLARYGIHDMADVIRNPSYEQLFAEETRPELEGYERGVVTELGAVNVNTGIFTGRSPKDKYIVKDATTQDTVWWSDQGKNDNKAITPEVWAHLKSLVTKQLSGKRLFVVDGFCGANPDTRLAVRIITEVAWQAHFVKNMFIRPSDEELENFEPDFVVLNGAKCTNPNWKEQGLNSENFVAFNLTEKMQLIGGTWYGGEMKKGMFSMMNYFLPLRGIASMHCSANVGQDGDVAIFFGLSGTGKTTLSTDPKRALIGDDEHGWDDDGVFNFEGGCYAKTIKLSKEAEPDIYNAIRRDALLENVTVAEDGTIDFDDGSKTENTRVSYPIYHIENIVKPVSKAGHATKVIFLTADAFGVLPPVAKLTKEQTKYHFLSGFTAKLAGTERGITEPTPTFSSCFGAAFLSLHPTKYGEELVKRMEASGAEAYLVNTGWNGTGKRISIKDTRGIIDAILDGSIEKAPTKELPIFNLEVPTELPGVDTAILDPRDTYADPTQWDAKAQDLAQRFIKNFERFTDTDEGKRLVAAGPQL</sequence>
<evidence type="ECO:0000256" key="11">
    <source>
        <dbReference type="ARBA" id="ARBA00023239"/>
    </source>
</evidence>
<feature type="binding site" evidence="13">
    <location>
        <position position="335"/>
    </location>
    <ligand>
        <name>substrate</name>
    </ligand>
</feature>
<feature type="binding site" evidence="13">
    <location>
        <position position="209"/>
    </location>
    <ligand>
        <name>substrate</name>
    </ligand>
</feature>
<evidence type="ECO:0000256" key="10">
    <source>
        <dbReference type="ARBA" id="ARBA00023211"/>
    </source>
</evidence>
<organism evidence="14 15">
    <name type="scientific">Aeromonas simiae</name>
    <dbReference type="NCBI Taxonomy" id="218936"/>
    <lineage>
        <taxon>Bacteria</taxon>
        <taxon>Pseudomonadati</taxon>
        <taxon>Pseudomonadota</taxon>
        <taxon>Gammaproteobacteria</taxon>
        <taxon>Aeromonadales</taxon>
        <taxon>Aeromonadaceae</taxon>
        <taxon>Aeromonas</taxon>
    </lineage>
</organism>
<gene>
    <name evidence="13 14" type="primary">pckA</name>
    <name evidence="14" type="ORF">FE240_00450</name>
</gene>
<evidence type="ECO:0000256" key="2">
    <source>
        <dbReference type="ARBA" id="ARBA00006052"/>
    </source>
</evidence>
<dbReference type="NCBIfam" id="NF006819">
    <property type="entry name" value="PRK09344.1-1"/>
    <property type="match status" value="1"/>
</dbReference>
<dbReference type="Proteomes" id="UP000594034">
    <property type="component" value="Chromosome"/>
</dbReference>
<keyword evidence="14" id="KW-0670">Pyruvate</keyword>
<dbReference type="HAMAP" id="MF_00453">
    <property type="entry name" value="PEPCK_ATP"/>
    <property type="match status" value="1"/>
</dbReference>
<dbReference type="PANTHER" id="PTHR30031:SF0">
    <property type="entry name" value="PHOSPHOENOLPYRUVATE CARBOXYKINASE (ATP)"/>
    <property type="match status" value="1"/>
</dbReference>
<keyword evidence="15" id="KW-1185">Reference proteome</keyword>
<dbReference type="CDD" id="cd00484">
    <property type="entry name" value="PEPCK_ATP"/>
    <property type="match status" value="1"/>
</dbReference>
<comment type="pathway">
    <text evidence="1 13">Carbohydrate biosynthesis; gluconeogenesis.</text>
</comment>
<evidence type="ECO:0000313" key="14">
    <source>
        <dbReference type="EMBL" id="QFI53318.1"/>
    </source>
</evidence>
<dbReference type="InterPro" id="IPR015994">
    <property type="entry name" value="PEPCK_ATP_CS"/>
</dbReference>
<evidence type="ECO:0000256" key="6">
    <source>
        <dbReference type="ARBA" id="ARBA00022723"/>
    </source>
</evidence>
<feature type="binding site" evidence="13">
    <location>
        <begin position="451"/>
        <end position="452"/>
    </location>
    <ligand>
        <name>ATP</name>
        <dbReference type="ChEBI" id="CHEBI:30616"/>
    </ligand>
</feature>
<keyword evidence="8 13" id="KW-0210">Decarboxylase</keyword>
<dbReference type="InterPro" id="IPR001272">
    <property type="entry name" value="PEP_carboxykinase_ATP"/>
</dbReference>
<protein>
    <recommendedName>
        <fullName evidence="3 13">Phosphoenolpyruvate carboxykinase (ATP)</fullName>
        <shortName evidence="13">PCK</shortName>
        <shortName evidence="13">PEP carboxykinase</shortName>
        <shortName evidence="13">PEPCK</shortName>
        <ecNumber evidence="3 13">4.1.1.49</ecNumber>
    </recommendedName>
</protein>
<feature type="binding site" evidence="13">
    <location>
        <position position="457"/>
    </location>
    <ligand>
        <name>ATP</name>
        <dbReference type="ChEBI" id="CHEBI:30616"/>
    </ligand>
</feature>
<feature type="binding site" evidence="13">
    <location>
        <position position="69"/>
    </location>
    <ligand>
        <name>substrate</name>
    </ligand>
</feature>
<keyword evidence="14" id="KW-0808">Transferase</keyword>
<dbReference type="PANTHER" id="PTHR30031">
    <property type="entry name" value="PHOSPHOENOLPYRUVATE CARBOXYKINASE ATP"/>
    <property type="match status" value="1"/>
</dbReference>
<name>A0A5J6WTX3_9GAMM</name>
<dbReference type="InterPro" id="IPR013035">
    <property type="entry name" value="PEP_carboxykinase_C"/>
</dbReference>
<feature type="binding site" evidence="13">
    <location>
        <position position="215"/>
    </location>
    <ligand>
        <name>Mn(2+)</name>
        <dbReference type="ChEBI" id="CHEBI:29035"/>
    </ligand>
</feature>
<dbReference type="GO" id="GO:0006094">
    <property type="term" value="P:gluconeogenesis"/>
    <property type="evidence" value="ECO:0007669"/>
    <property type="project" value="UniProtKB-UniRule"/>
</dbReference>
<feature type="binding site" evidence="13">
    <location>
        <position position="215"/>
    </location>
    <ligand>
        <name>substrate</name>
    </ligand>
</feature>
<dbReference type="GO" id="GO:0005829">
    <property type="term" value="C:cytosol"/>
    <property type="evidence" value="ECO:0007669"/>
    <property type="project" value="TreeGrafter"/>
</dbReference>
<feature type="binding site" evidence="13">
    <location>
        <position position="335"/>
    </location>
    <ligand>
        <name>ATP</name>
        <dbReference type="ChEBI" id="CHEBI:30616"/>
    </ligand>
</feature>
<dbReference type="GO" id="GO:0016301">
    <property type="term" value="F:kinase activity"/>
    <property type="evidence" value="ECO:0007669"/>
    <property type="project" value="UniProtKB-KW"/>
</dbReference>
<feature type="binding site" evidence="13">
    <location>
        <position position="299"/>
    </location>
    <ligand>
        <name>ATP</name>
        <dbReference type="ChEBI" id="CHEBI:30616"/>
    </ligand>
</feature>
<dbReference type="FunFam" id="2.170.8.10:FF:000001">
    <property type="entry name" value="Phosphoenolpyruvate carboxykinase (ATP)"/>
    <property type="match status" value="1"/>
</dbReference>
<dbReference type="Gene3D" id="3.90.228.20">
    <property type="match status" value="1"/>
</dbReference>
<dbReference type="UniPathway" id="UPA00138"/>
<dbReference type="Gene3D" id="3.40.449.10">
    <property type="entry name" value="Phosphoenolpyruvate Carboxykinase, domain 1"/>
    <property type="match status" value="1"/>
</dbReference>
<dbReference type="NCBIfam" id="NF006821">
    <property type="entry name" value="PRK09344.1-3"/>
    <property type="match status" value="1"/>
</dbReference>
<keyword evidence="9 13" id="KW-0067">ATP-binding</keyword>
<accession>A0A5J6WTX3</accession>
<dbReference type="KEGG" id="asim:FE240_00450"/>
<evidence type="ECO:0000256" key="13">
    <source>
        <dbReference type="HAMAP-Rule" id="MF_00453"/>
    </source>
</evidence>
<comment type="cofactor">
    <cofactor evidence="13">
        <name>Mn(2+)</name>
        <dbReference type="ChEBI" id="CHEBI:29035"/>
    </cofactor>
    <text evidence="13">Binds 1 Mn(2+) ion per subunit.</text>
</comment>
<keyword evidence="11 13" id="KW-0456">Lyase</keyword>
<keyword evidence="6 13" id="KW-0479">Metal-binding</keyword>
<dbReference type="EC" id="4.1.1.49" evidence="3 13"/>
<comment type="catalytic activity">
    <reaction evidence="12 13">
        <text>oxaloacetate + ATP = phosphoenolpyruvate + ADP + CO2</text>
        <dbReference type="Rhea" id="RHEA:18617"/>
        <dbReference type="ChEBI" id="CHEBI:16452"/>
        <dbReference type="ChEBI" id="CHEBI:16526"/>
        <dbReference type="ChEBI" id="CHEBI:30616"/>
        <dbReference type="ChEBI" id="CHEBI:58702"/>
        <dbReference type="ChEBI" id="CHEBI:456216"/>
        <dbReference type="EC" id="4.1.1.49"/>
    </reaction>
</comment>
<evidence type="ECO:0000256" key="12">
    <source>
        <dbReference type="ARBA" id="ARBA00047371"/>
    </source>
</evidence>
<feature type="binding site" evidence="13">
    <location>
        <position position="271"/>
    </location>
    <ligand>
        <name>Mn(2+)</name>
        <dbReference type="ChEBI" id="CHEBI:29035"/>
    </ligand>
</feature>
<dbReference type="PIRSF" id="PIRSF006294">
    <property type="entry name" value="PEP_crbxkin"/>
    <property type="match status" value="1"/>
</dbReference>
<comment type="subcellular location">
    <subcellularLocation>
        <location evidence="13">Cytoplasm</location>
    </subcellularLocation>
</comment>
<feature type="binding site" evidence="13">
    <location>
        <position position="234"/>
    </location>
    <ligand>
        <name>ATP</name>
        <dbReference type="ChEBI" id="CHEBI:30616"/>
    </ligand>
</feature>
<keyword evidence="5 13" id="KW-0963">Cytoplasm</keyword>
<comment type="function">
    <text evidence="13">Involved in the gluconeogenesis. Catalyzes the conversion of oxaloacetate (OAA) to phosphoenolpyruvate (PEP) through direct phosphoryl transfer between the nucleoside triphosphate and OAA.</text>
</comment>
<evidence type="ECO:0000313" key="15">
    <source>
        <dbReference type="Proteomes" id="UP000594034"/>
    </source>
</evidence>
<evidence type="ECO:0000256" key="1">
    <source>
        <dbReference type="ARBA" id="ARBA00004742"/>
    </source>
</evidence>
<dbReference type="FunFam" id="3.40.449.10:FF:000001">
    <property type="entry name" value="Phosphoenolpyruvate carboxykinase (ATP)"/>
    <property type="match status" value="1"/>
</dbReference>
<dbReference type="GO" id="GO:0004612">
    <property type="term" value="F:phosphoenolpyruvate carboxykinase (ATP) activity"/>
    <property type="evidence" value="ECO:0007669"/>
    <property type="project" value="UniProtKB-UniRule"/>
</dbReference>
<evidence type="ECO:0000256" key="3">
    <source>
        <dbReference type="ARBA" id="ARBA00012363"/>
    </source>
</evidence>
<keyword evidence="7 13" id="KW-0547">Nucleotide-binding</keyword>
<evidence type="ECO:0000256" key="4">
    <source>
        <dbReference type="ARBA" id="ARBA00022432"/>
    </source>
</evidence>
<keyword evidence="14" id="KW-0418">Kinase</keyword>
<evidence type="ECO:0000256" key="7">
    <source>
        <dbReference type="ARBA" id="ARBA00022741"/>
    </source>
</evidence>
<dbReference type="GO" id="GO:0046872">
    <property type="term" value="F:metal ion binding"/>
    <property type="evidence" value="ECO:0007669"/>
    <property type="project" value="UniProtKB-KW"/>
</dbReference>
<feature type="binding site" evidence="13">
    <location>
        <begin position="250"/>
        <end position="258"/>
    </location>
    <ligand>
        <name>ATP</name>
        <dbReference type="ChEBI" id="CHEBI:30616"/>
    </ligand>
</feature>